<evidence type="ECO:0000256" key="2">
    <source>
        <dbReference type="PROSITE-ProRule" id="PRU00626"/>
    </source>
</evidence>
<comment type="caution">
    <text evidence="4">The sequence shown here is derived from an EMBL/GenBank/DDBJ whole genome shotgun (WGS) entry which is preliminary data.</text>
</comment>
<evidence type="ECO:0000256" key="1">
    <source>
        <dbReference type="ARBA" id="ARBA00022884"/>
    </source>
</evidence>
<dbReference type="InterPro" id="IPR001890">
    <property type="entry name" value="RNA-binding_CRM"/>
</dbReference>
<organism evidence="4 5">
    <name type="scientific">Inhella gelatinilytica</name>
    <dbReference type="NCBI Taxonomy" id="2795030"/>
    <lineage>
        <taxon>Bacteria</taxon>
        <taxon>Pseudomonadati</taxon>
        <taxon>Pseudomonadota</taxon>
        <taxon>Betaproteobacteria</taxon>
        <taxon>Burkholderiales</taxon>
        <taxon>Sphaerotilaceae</taxon>
        <taxon>Inhella</taxon>
    </lineage>
</organism>
<dbReference type="RefSeq" id="WP_198100969.1">
    <property type="nucleotide sequence ID" value="NZ_JAEDAL010000005.1"/>
</dbReference>
<evidence type="ECO:0000313" key="5">
    <source>
        <dbReference type="Proteomes" id="UP000620139"/>
    </source>
</evidence>
<keyword evidence="1 2" id="KW-0694">RNA-binding</keyword>
<dbReference type="PANTHER" id="PTHR40065:SF3">
    <property type="entry name" value="RNA-BINDING PROTEIN YHBY"/>
    <property type="match status" value="1"/>
</dbReference>
<evidence type="ECO:0000313" key="4">
    <source>
        <dbReference type="EMBL" id="MBH9553345.1"/>
    </source>
</evidence>
<name>A0A931IV47_9BURK</name>
<dbReference type="Proteomes" id="UP000620139">
    <property type="component" value="Unassembled WGS sequence"/>
</dbReference>
<dbReference type="Pfam" id="PF01985">
    <property type="entry name" value="CRS1_YhbY"/>
    <property type="match status" value="1"/>
</dbReference>
<dbReference type="SUPFAM" id="SSF75471">
    <property type="entry name" value="YhbY-like"/>
    <property type="match status" value="1"/>
</dbReference>
<dbReference type="InterPro" id="IPR035920">
    <property type="entry name" value="YhbY-like_sf"/>
</dbReference>
<evidence type="ECO:0000259" key="3">
    <source>
        <dbReference type="PROSITE" id="PS51295"/>
    </source>
</evidence>
<gene>
    <name evidence="4" type="ORF">I7X43_10850</name>
</gene>
<accession>A0A931IV47</accession>
<dbReference type="AlphaFoldDB" id="A0A931IV47"/>
<proteinExistence type="predicted"/>
<dbReference type="SMART" id="SM01103">
    <property type="entry name" value="CRS1_YhbY"/>
    <property type="match status" value="1"/>
</dbReference>
<dbReference type="Gene3D" id="3.30.110.60">
    <property type="entry name" value="YhbY-like"/>
    <property type="match status" value="1"/>
</dbReference>
<protein>
    <submittedName>
        <fullName evidence="4">YhbY family RNA-binding protein</fullName>
    </submittedName>
</protein>
<dbReference type="PANTHER" id="PTHR40065">
    <property type="entry name" value="RNA-BINDING PROTEIN YHBY"/>
    <property type="match status" value="1"/>
</dbReference>
<sequence length="154" mass="16779">MTALILNAAQRRELRAQAHHLDPVVMIGADGLTPAVTKEADAALNAHGLIKVRAALDDRATREAAFVQLCDSLEAAPVQHIGKLFILWRPMPEKEKAPDAGTKRAPRIVKIVKASKNKFQRPQVKSIKLLGNERITAGGLVKRAKPKMSGKKRG</sequence>
<dbReference type="GO" id="GO:0003723">
    <property type="term" value="F:RNA binding"/>
    <property type="evidence" value="ECO:0007669"/>
    <property type="project" value="UniProtKB-UniRule"/>
</dbReference>
<dbReference type="EMBL" id="JAEDAL010000005">
    <property type="protein sequence ID" value="MBH9553345.1"/>
    <property type="molecule type" value="Genomic_DNA"/>
</dbReference>
<reference evidence="4" key="1">
    <citation type="submission" date="2020-12" db="EMBL/GenBank/DDBJ databases">
        <title>The genome sequence of Inhella sp. 4Y17.</title>
        <authorList>
            <person name="Liu Y."/>
        </authorList>
    </citation>
    <scope>NUCLEOTIDE SEQUENCE</scope>
    <source>
        <strain evidence="4">4Y10</strain>
    </source>
</reference>
<feature type="domain" description="CRM" evidence="3">
    <location>
        <begin position="4"/>
        <end position="100"/>
    </location>
</feature>
<dbReference type="PROSITE" id="PS51295">
    <property type="entry name" value="CRM"/>
    <property type="match status" value="1"/>
</dbReference>
<keyword evidence="5" id="KW-1185">Reference proteome</keyword>
<dbReference type="InterPro" id="IPR051925">
    <property type="entry name" value="RNA-binding_domain"/>
</dbReference>